<keyword evidence="4 8" id="KW-1133">Transmembrane helix</keyword>
<name>A0ABQ9F3R6_TEGGR</name>
<comment type="subcellular location">
    <subcellularLocation>
        <location evidence="1">Cell membrane</location>
        <topology evidence="1">Multi-pass membrane protein</topology>
    </subcellularLocation>
</comment>
<keyword evidence="5 8" id="KW-0472">Membrane</keyword>
<dbReference type="Pfam" id="PF00001">
    <property type="entry name" value="7tm_1"/>
    <property type="match status" value="1"/>
</dbReference>
<dbReference type="InterPro" id="IPR000276">
    <property type="entry name" value="GPCR_Rhodpsn"/>
</dbReference>
<protein>
    <recommendedName>
        <fullName evidence="9">G-protein coupled receptors family 1 profile domain-containing protein</fullName>
    </recommendedName>
</protein>
<dbReference type="Gene3D" id="1.20.1070.10">
    <property type="entry name" value="Rhodopsin 7-helix transmembrane proteins"/>
    <property type="match status" value="1"/>
</dbReference>
<dbReference type="PRINTS" id="PR00237">
    <property type="entry name" value="GPCRRHODOPSN"/>
</dbReference>
<evidence type="ECO:0000256" key="5">
    <source>
        <dbReference type="ARBA" id="ARBA00023136"/>
    </source>
</evidence>
<evidence type="ECO:0000256" key="6">
    <source>
        <dbReference type="ARBA" id="ARBA00023170"/>
    </source>
</evidence>
<keyword evidence="2" id="KW-1003">Cell membrane</keyword>
<feature type="transmembrane region" description="Helical" evidence="8">
    <location>
        <begin position="45"/>
        <end position="77"/>
    </location>
</feature>
<dbReference type="EMBL" id="JARBDR010000640">
    <property type="protein sequence ID" value="KAJ8310892.1"/>
    <property type="molecule type" value="Genomic_DNA"/>
</dbReference>
<evidence type="ECO:0000256" key="8">
    <source>
        <dbReference type="SAM" id="Phobius"/>
    </source>
</evidence>
<feature type="transmembrane region" description="Helical" evidence="8">
    <location>
        <begin position="117"/>
        <end position="138"/>
    </location>
</feature>
<dbReference type="SUPFAM" id="SSF81321">
    <property type="entry name" value="Family A G protein-coupled receptor-like"/>
    <property type="match status" value="1"/>
</dbReference>
<dbReference type="PANTHER" id="PTHR24241:SF76">
    <property type="entry name" value="NEUROPEPTIDE SIFAMIDE RECEPTOR"/>
    <property type="match status" value="1"/>
</dbReference>
<feature type="region of interest" description="Disordered" evidence="7">
    <location>
        <begin position="1"/>
        <end position="24"/>
    </location>
</feature>
<feature type="compositionally biased region" description="Low complexity" evidence="7">
    <location>
        <begin position="1"/>
        <end position="16"/>
    </location>
</feature>
<sequence length="139" mass="15071">MTTVGLQNNTNGTNGSTDGGDGVGVGGGGGGKQGNIYDYPTHKNVALVAIVIFVCGAMFVPAIIICVCYTFIAYFIWMRLKSGMQIAPKKTRNSTDLDQLDDQSGSDIMSRRKIKNIIMIFVVVIVFILCWSPCVSIYY</sequence>
<organism evidence="10 11">
    <name type="scientific">Tegillarca granosa</name>
    <name type="common">Malaysian cockle</name>
    <name type="synonym">Anadara granosa</name>
    <dbReference type="NCBI Taxonomy" id="220873"/>
    <lineage>
        <taxon>Eukaryota</taxon>
        <taxon>Metazoa</taxon>
        <taxon>Spiralia</taxon>
        <taxon>Lophotrochozoa</taxon>
        <taxon>Mollusca</taxon>
        <taxon>Bivalvia</taxon>
        <taxon>Autobranchia</taxon>
        <taxon>Pteriomorphia</taxon>
        <taxon>Arcoida</taxon>
        <taxon>Arcoidea</taxon>
        <taxon>Arcidae</taxon>
        <taxon>Tegillarca</taxon>
    </lineage>
</organism>
<gene>
    <name evidence="10" type="ORF">KUTeg_012757</name>
</gene>
<dbReference type="Proteomes" id="UP001217089">
    <property type="component" value="Unassembled WGS sequence"/>
</dbReference>
<evidence type="ECO:0000256" key="2">
    <source>
        <dbReference type="ARBA" id="ARBA00022475"/>
    </source>
</evidence>
<dbReference type="PANTHER" id="PTHR24241">
    <property type="entry name" value="NEUROPEPTIDE RECEPTOR-RELATED G-PROTEIN COUPLED RECEPTOR"/>
    <property type="match status" value="1"/>
</dbReference>
<evidence type="ECO:0000313" key="10">
    <source>
        <dbReference type="EMBL" id="KAJ8310892.1"/>
    </source>
</evidence>
<evidence type="ECO:0000313" key="11">
    <source>
        <dbReference type="Proteomes" id="UP001217089"/>
    </source>
</evidence>
<reference evidence="10 11" key="1">
    <citation type="submission" date="2022-12" db="EMBL/GenBank/DDBJ databases">
        <title>Chromosome-level genome of Tegillarca granosa.</title>
        <authorList>
            <person name="Kim J."/>
        </authorList>
    </citation>
    <scope>NUCLEOTIDE SEQUENCE [LARGE SCALE GENOMIC DNA]</scope>
    <source>
        <strain evidence="10">Teg-2019</strain>
        <tissue evidence="10">Adductor muscle</tissue>
    </source>
</reference>
<evidence type="ECO:0000256" key="4">
    <source>
        <dbReference type="ARBA" id="ARBA00022989"/>
    </source>
</evidence>
<dbReference type="InterPro" id="IPR017452">
    <property type="entry name" value="GPCR_Rhodpsn_7TM"/>
</dbReference>
<evidence type="ECO:0000256" key="3">
    <source>
        <dbReference type="ARBA" id="ARBA00022692"/>
    </source>
</evidence>
<keyword evidence="11" id="KW-1185">Reference proteome</keyword>
<evidence type="ECO:0000256" key="1">
    <source>
        <dbReference type="ARBA" id="ARBA00004651"/>
    </source>
</evidence>
<feature type="domain" description="G-protein coupled receptors family 1 profile" evidence="9">
    <location>
        <begin position="57"/>
        <end position="139"/>
    </location>
</feature>
<dbReference type="PROSITE" id="PS50262">
    <property type="entry name" value="G_PROTEIN_RECEP_F1_2"/>
    <property type="match status" value="1"/>
</dbReference>
<evidence type="ECO:0000259" key="9">
    <source>
        <dbReference type="PROSITE" id="PS50262"/>
    </source>
</evidence>
<comment type="caution">
    <text evidence="10">The sequence shown here is derived from an EMBL/GenBank/DDBJ whole genome shotgun (WGS) entry which is preliminary data.</text>
</comment>
<evidence type="ECO:0000256" key="7">
    <source>
        <dbReference type="SAM" id="MobiDB-lite"/>
    </source>
</evidence>
<keyword evidence="6" id="KW-0675">Receptor</keyword>
<proteinExistence type="predicted"/>
<accession>A0ABQ9F3R6</accession>
<keyword evidence="3 8" id="KW-0812">Transmembrane</keyword>